<evidence type="ECO:0000313" key="2">
    <source>
        <dbReference type="EMBL" id="KAF5796044.1"/>
    </source>
</evidence>
<sequence length="131" mass="14780">MNGKTNPIYNVNLAPFIQRLSAYYCIYNESSNCRGNFNLTMEGWLNITESETRAFCDGGCLQHTHDVLQCVWYVLDDFKFENGATIKNINDTINIGCEKGFNGTTIVDKSDATKLGGMTIYALIFLALFYM</sequence>
<gene>
    <name evidence="3" type="ORF">HannXRQ_Chr08g0230271</name>
    <name evidence="2" type="ORF">HanXRQr2_Chr08g0346851</name>
</gene>
<dbReference type="OMA" id="WRSAYYC"/>
<feature type="domain" description="DUF7731" evidence="1">
    <location>
        <begin position="20"/>
        <end position="100"/>
    </location>
</feature>
<evidence type="ECO:0000313" key="4">
    <source>
        <dbReference type="Proteomes" id="UP000215914"/>
    </source>
</evidence>
<keyword evidence="4" id="KW-1185">Reference proteome</keyword>
<dbReference type="PANTHER" id="PTHR34366">
    <property type="entry name" value="OS07G0289901 PROTEIN-RELATED"/>
    <property type="match status" value="1"/>
</dbReference>
<dbReference type="InterPro" id="IPR056633">
    <property type="entry name" value="DUF7731"/>
</dbReference>
<dbReference type="Proteomes" id="UP000215914">
    <property type="component" value="Chromosome 8"/>
</dbReference>
<dbReference type="Pfam" id="PF24865">
    <property type="entry name" value="DUF7731"/>
    <property type="match status" value="1"/>
</dbReference>
<dbReference type="EMBL" id="CM007897">
    <property type="protein sequence ID" value="OTG19095.1"/>
    <property type="molecule type" value="Genomic_DNA"/>
</dbReference>
<evidence type="ECO:0000259" key="1">
    <source>
        <dbReference type="Pfam" id="PF24865"/>
    </source>
</evidence>
<dbReference type="InParanoid" id="A0A251U6Z8"/>
<proteinExistence type="predicted"/>
<protein>
    <recommendedName>
        <fullName evidence="1">DUF7731 domain-containing protein</fullName>
    </recommendedName>
</protein>
<name>A0A251U6Z8_HELAN</name>
<reference evidence="2 4" key="1">
    <citation type="journal article" date="2017" name="Nature">
        <title>The sunflower genome provides insights into oil metabolism, flowering and Asterid evolution.</title>
        <authorList>
            <person name="Badouin H."/>
            <person name="Gouzy J."/>
            <person name="Grassa C.J."/>
            <person name="Murat F."/>
            <person name="Staton S.E."/>
            <person name="Cottret L."/>
            <person name="Lelandais-Briere C."/>
            <person name="Owens G.L."/>
            <person name="Carrere S."/>
            <person name="Mayjonade B."/>
            <person name="Legrand L."/>
            <person name="Gill N."/>
            <person name="Kane N.C."/>
            <person name="Bowers J.E."/>
            <person name="Hubner S."/>
            <person name="Bellec A."/>
            <person name="Berard A."/>
            <person name="Berges H."/>
            <person name="Blanchet N."/>
            <person name="Boniface M.C."/>
            <person name="Brunel D."/>
            <person name="Catrice O."/>
            <person name="Chaidir N."/>
            <person name="Claudel C."/>
            <person name="Donnadieu C."/>
            <person name="Faraut T."/>
            <person name="Fievet G."/>
            <person name="Helmstetter N."/>
            <person name="King M."/>
            <person name="Knapp S.J."/>
            <person name="Lai Z."/>
            <person name="Le Paslier M.C."/>
            <person name="Lippi Y."/>
            <person name="Lorenzon L."/>
            <person name="Mandel J.R."/>
            <person name="Marage G."/>
            <person name="Marchand G."/>
            <person name="Marquand E."/>
            <person name="Bret-Mestries E."/>
            <person name="Morien E."/>
            <person name="Nambeesan S."/>
            <person name="Nguyen T."/>
            <person name="Pegot-Espagnet P."/>
            <person name="Pouilly N."/>
            <person name="Raftis F."/>
            <person name="Sallet E."/>
            <person name="Schiex T."/>
            <person name="Thomas J."/>
            <person name="Vandecasteele C."/>
            <person name="Vares D."/>
            <person name="Vear F."/>
            <person name="Vautrin S."/>
            <person name="Crespi M."/>
            <person name="Mangin B."/>
            <person name="Burke J.M."/>
            <person name="Salse J."/>
            <person name="Munos S."/>
            <person name="Vincourt P."/>
            <person name="Rieseberg L.H."/>
            <person name="Langlade N.B."/>
        </authorList>
    </citation>
    <scope>NUCLEOTIDE SEQUENCE [LARGE SCALE GENOMIC DNA]</scope>
    <source>
        <strain evidence="4">cv. SF193</strain>
        <tissue evidence="2">Leaves</tissue>
    </source>
</reference>
<evidence type="ECO:0000313" key="3">
    <source>
        <dbReference type="EMBL" id="OTG19095.1"/>
    </source>
</evidence>
<reference evidence="2" key="3">
    <citation type="submission" date="2020-06" db="EMBL/GenBank/DDBJ databases">
        <title>Helianthus annuus Genome sequencing and assembly Release 2.</title>
        <authorList>
            <person name="Gouzy J."/>
            <person name="Langlade N."/>
            <person name="Munos S."/>
        </authorList>
    </citation>
    <scope>NUCLEOTIDE SEQUENCE</scope>
    <source>
        <tissue evidence="2">Leaves</tissue>
    </source>
</reference>
<dbReference type="Gramene" id="mRNA:HanXRQr2_Chr08g0346851">
    <property type="protein sequence ID" value="mRNA:HanXRQr2_Chr08g0346851"/>
    <property type="gene ID" value="HanXRQr2_Chr08g0346851"/>
</dbReference>
<dbReference type="PANTHER" id="PTHR34366:SF7">
    <property type="entry name" value="TRANSMEMBRANE PROTEIN"/>
    <property type="match status" value="1"/>
</dbReference>
<accession>A0A251U6Z8</accession>
<reference evidence="3" key="2">
    <citation type="submission" date="2017-02" db="EMBL/GenBank/DDBJ databases">
        <title>Sunflower complete genome.</title>
        <authorList>
            <person name="Langlade N."/>
            <person name="Munos S."/>
        </authorList>
    </citation>
    <scope>NUCLEOTIDE SEQUENCE [LARGE SCALE GENOMIC DNA]</scope>
    <source>
        <tissue evidence="3">Leaves</tissue>
    </source>
</reference>
<dbReference type="EMBL" id="MNCJ02000323">
    <property type="protein sequence ID" value="KAF5796044.1"/>
    <property type="molecule type" value="Genomic_DNA"/>
</dbReference>
<dbReference type="AlphaFoldDB" id="A0A251U6Z8"/>
<organism evidence="3 4">
    <name type="scientific">Helianthus annuus</name>
    <name type="common">Common sunflower</name>
    <dbReference type="NCBI Taxonomy" id="4232"/>
    <lineage>
        <taxon>Eukaryota</taxon>
        <taxon>Viridiplantae</taxon>
        <taxon>Streptophyta</taxon>
        <taxon>Embryophyta</taxon>
        <taxon>Tracheophyta</taxon>
        <taxon>Spermatophyta</taxon>
        <taxon>Magnoliopsida</taxon>
        <taxon>eudicotyledons</taxon>
        <taxon>Gunneridae</taxon>
        <taxon>Pentapetalae</taxon>
        <taxon>asterids</taxon>
        <taxon>campanulids</taxon>
        <taxon>Asterales</taxon>
        <taxon>Asteraceae</taxon>
        <taxon>Asteroideae</taxon>
        <taxon>Heliantheae alliance</taxon>
        <taxon>Heliantheae</taxon>
        <taxon>Helianthus</taxon>
    </lineage>
</organism>